<name>A0A0A9EUT6_ARUDO</name>
<organism evidence="1">
    <name type="scientific">Arundo donax</name>
    <name type="common">Giant reed</name>
    <name type="synonym">Donax arundinaceus</name>
    <dbReference type="NCBI Taxonomy" id="35708"/>
    <lineage>
        <taxon>Eukaryota</taxon>
        <taxon>Viridiplantae</taxon>
        <taxon>Streptophyta</taxon>
        <taxon>Embryophyta</taxon>
        <taxon>Tracheophyta</taxon>
        <taxon>Spermatophyta</taxon>
        <taxon>Magnoliopsida</taxon>
        <taxon>Liliopsida</taxon>
        <taxon>Poales</taxon>
        <taxon>Poaceae</taxon>
        <taxon>PACMAD clade</taxon>
        <taxon>Arundinoideae</taxon>
        <taxon>Arundineae</taxon>
        <taxon>Arundo</taxon>
    </lineage>
</organism>
<reference evidence="1" key="1">
    <citation type="submission" date="2014-09" db="EMBL/GenBank/DDBJ databases">
        <authorList>
            <person name="Magalhaes I.L.F."/>
            <person name="Oliveira U."/>
            <person name="Santos F.R."/>
            <person name="Vidigal T.H.D.A."/>
            <person name="Brescovit A.D."/>
            <person name="Santos A.J."/>
        </authorList>
    </citation>
    <scope>NUCLEOTIDE SEQUENCE</scope>
    <source>
        <tissue evidence="1">Shoot tissue taken approximately 20 cm above the soil surface</tissue>
    </source>
</reference>
<proteinExistence type="predicted"/>
<dbReference type="EMBL" id="GBRH01195132">
    <property type="protein sequence ID" value="JAE02764.1"/>
    <property type="molecule type" value="Transcribed_RNA"/>
</dbReference>
<reference evidence="1" key="2">
    <citation type="journal article" date="2015" name="Data Brief">
        <title>Shoot transcriptome of the giant reed, Arundo donax.</title>
        <authorList>
            <person name="Barrero R.A."/>
            <person name="Guerrero F.D."/>
            <person name="Moolhuijzen P."/>
            <person name="Goolsby J.A."/>
            <person name="Tidwell J."/>
            <person name="Bellgard S.E."/>
            <person name="Bellgard M.I."/>
        </authorList>
    </citation>
    <scope>NUCLEOTIDE SEQUENCE</scope>
    <source>
        <tissue evidence="1">Shoot tissue taken approximately 20 cm above the soil surface</tissue>
    </source>
</reference>
<evidence type="ECO:0000313" key="1">
    <source>
        <dbReference type="EMBL" id="JAE02764.1"/>
    </source>
</evidence>
<accession>A0A0A9EUT6</accession>
<sequence>MEIRIHPYDVAHESIHIIHFSHKTGITVRTHHLPAMRPHPLSALVAPV</sequence>
<dbReference type="AlphaFoldDB" id="A0A0A9EUT6"/>
<protein>
    <submittedName>
        <fullName evidence="1">RHC1A</fullName>
    </submittedName>
</protein>